<evidence type="ECO:0000259" key="11">
    <source>
        <dbReference type="Pfam" id="PF00759"/>
    </source>
</evidence>
<dbReference type="PROSITE" id="PS00592">
    <property type="entry name" value="GH9_2"/>
    <property type="match status" value="1"/>
</dbReference>
<dbReference type="SUPFAM" id="SSF48208">
    <property type="entry name" value="Six-hairpin glycosidases"/>
    <property type="match status" value="1"/>
</dbReference>
<evidence type="ECO:0000313" key="13">
    <source>
        <dbReference type="Proteomes" id="UP000595140"/>
    </source>
</evidence>
<dbReference type="FunFam" id="1.50.10.10:FF:000020">
    <property type="entry name" value="Endoglucanase"/>
    <property type="match status" value="1"/>
</dbReference>
<evidence type="ECO:0000256" key="10">
    <source>
        <dbReference type="RuleBase" id="RU361166"/>
    </source>
</evidence>
<evidence type="ECO:0000256" key="7">
    <source>
        <dbReference type="ARBA" id="ARBA00023326"/>
    </source>
</evidence>
<keyword evidence="6 8" id="KW-0326">Glycosidase</keyword>
<evidence type="ECO:0000256" key="5">
    <source>
        <dbReference type="ARBA" id="ARBA00023277"/>
    </source>
</evidence>
<dbReference type="InterPro" id="IPR018221">
    <property type="entry name" value="Glyco_hydro_9_His_AS"/>
</dbReference>
<evidence type="ECO:0000256" key="6">
    <source>
        <dbReference type="ARBA" id="ARBA00023295"/>
    </source>
</evidence>
<gene>
    <name evidence="12" type="ORF">CCAM_LOCUS29352</name>
</gene>
<accession>A0A484MHW6</accession>
<keyword evidence="7 8" id="KW-0624">Polysaccharide degradation</keyword>
<feature type="active site" evidence="9">
    <location>
        <position position="488"/>
    </location>
</feature>
<dbReference type="Proteomes" id="UP000595140">
    <property type="component" value="Unassembled WGS sequence"/>
</dbReference>
<comment type="catalytic activity">
    <reaction evidence="1 10">
        <text>Endohydrolysis of (1-&gt;4)-beta-D-glucosidic linkages in cellulose, lichenin and cereal beta-D-glucans.</text>
        <dbReference type="EC" id="3.2.1.4"/>
    </reaction>
</comment>
<feature type="chain" id="PRO_5019613783" description="Endoglucanase" evidence="10">
    <location>
        <begin position="23"/>
        <end position="505"/>
    </location>
</feature>
<organism evidence="12 13">
    <name type="scientific">Cuscuta campestris</name>
    <dbReference type="NCBI Taxonomy" id="132261"/>
    <lineage>
        <taxon>Eukaryota</taxon>
        <taxon>Viridiplantae</taxon>
        <taxon>Streptophyta</taxon>
        <taxon>Embryophyta</taxon>
        <taxon>Tracheophyta</taxon>
        <taxon>Spermatophyta</taxon>
        <taxon>Magnoliopsida</taxon>
        <taxon>eudicotyledons</taxon>
        <taxon>Gunneridae</taxon>
        <taxon>Pentapetalae</taxon>
        <taxon>asterids</taxon>
        <taxon>lamiids</taxon>
        <taxon>Solanales</taxon>
        <taxon>Convolvulaceae</taxon>
        <taxon>Cuscuteae</taxon>
        <taxon>Cuscuta</taxon>
        <taxon>Cuscuta subgen. Grammica</taxon>
        <taxon>Cuscuta sect. Cleistogrammica</taxon>
    </lineage>
</organism>
<feature type="signal peptide" evidence="10">
    <location>
        <begin position="1"/>
        <end position="22"/>
    </location>
</feature>
<feature type="active site" evidence="9">
    <location>
        <position position="479"/>
    </location>
</feature>
<dbReference type="InterPro" id="IPR001701">
    <property type="entry name" value="Glyco_hydro_9"/>
</dbReference>
<evidence type="ECO:0000256" key="9">
    <source>
        <dbReference type="PROSITE-ProRule" id="PRU10060"/>
    </source>
</evidence>
<dbReference type="PROSITE" id="PS00698">
    <property type="entry name" value="GH9_3"/>
    <property type="match status" value="1"/>
</dbReference>
<dbReference type="EMBL" id="OOIL02003369">
    <property type="protein sequence ID" value="VFQ87576.1"/>
    <property type="molecule type" value="Genomic_DNA"/>
</dbReference>
<proteinExistence type="inferred from homology"/>
<evidence type="ECO:0000256" key="1">
    <source>
        <dbReference type="ARBA" id="ARBA00000966"/>
    </source>
</evidence>
<evidence type="ECO:0000256" key="4">
    <source>
        <dbReference type="ARBA" id="ARBA00023001"/>
    </source>
</evidence>
<sequence>MDSRPLPMILAIFILFSSSAAGRSSPAAANGSEIFYAADNNNGAASFDYKDALSKAILFFEGQRAGKLPSSQRVKWRGDSALDDGKLEKVKLSGGYYDAGDNVKFTWTMAFSVGLLSWSAIEYEGSIISAGEMRHLREAIQWGSNFLINAHVTSKGSTLAFYAQVGEGTADHNCWERPEGMDTPRTLYKITPSSPGTELAAEAAASLAAASIVFKKSNLKYSTKLLQHSKSLFAFADQNRGTFSLSSPFYTSYSGFQDELVWAAAWLHKASGDGYYLDYVIKNQDLSHSVTEFSWDNKFAGAQTLLANEYYVGNKNLEKFKNDAEAFICGLMPGSGSTQIHTTPGGLLFTRDSSNLQYTAGGTMILFMYARMLDNHRIAAGLHCPSATFSSAQIKSFAKSQVDYILGNNPNKMSYMVGFGSSYPKQLHHRGSSIPSIYKLRERVECDQGKAWLNSGSPNPNLHTGAIVGGPDSSDHFTDVRSSYSQMEPTTYMNAAFVGSVAALQ</sequence>
<dbReference type="InterPro" id="IPR033126">
    <property type="entry name" value="Glyco_hydro_9_Asp/Glu_AS"/>
</dbReference>
<evidence type="ECO:0000256" key="2">
    <source>
        <dbReference type="ARBA" id="ARBA00007072"/>
    </source>
</evidence>
<dbReference type="PANTHER" id="PTHR22298">
    <property type="entry name" value="ENDO-1,4-BETA-GLUCANASE"/>
    <property type="match status" value="1"/>
</dbReference>
<evidence type="ECO:0000256" key="3">
    <source>
        <dbReference type="ARBA" id="ARBA00022801"/>
    </source>
</evidence>
<dbReference type="EC" id="3.2.1.4" evidence="10"/>
<dbReference type="Pfam" id="PF00759">
    <property type="entry name" value="Glyco_hydro_9"/>
    <property type="match status" value="1"/>
</dbReference>
<dbReference type="OrthoDB" id="10257085at2759"/>
<feature type="domain" description="Glycoside hydrolase family 9" evidence="11">
    <location>
        <begin position="49"/>
        <end position="500"/>
    </location>
</feature>
<keyword evidence="13" id="KW-1185">Reference proteome</keyword>
<comment type="similarity">
    <text evidence="2 8 10">Belongs to the glycosyl hydrolase 9 (cellulase E) family.</text>
</comment>
<keyword evidence="4 10" id="KW-0136">Cellulose degradation</keyword>
<dbReference type="GO" id="GO:0030245">
    <property type="term" value="P:cellulose catabolic process"/>
    <property type="evidence" value="ECO:0007669"/>
    <property type="project" value="UniProtKB-KW"/>
</dbReference>
<evidence type="ECO:0000256" key="8">
    <source>
        <dbReference type="PROSITE-ProRule" id="PRU10059"/>
    </source>
</evidence>
<keyword evidence="5 8" id="KW-0119">Carbohydrate metabolism</keyword>
<dbReference type="AlphaFoldDB" id="A0A484MHW6"/>
<reference evidence="12 13" key="1">
    <citation type="submission" date="2018-04" db="EMBL/GenBank/DDBJ databases">
        <authorList>
            <person name="Vogel A."/>
        </authorList>
    </citation>
    <scope>NUCLEOTIDE SEQUENCE [LARGE SCALE GENOMIC DNA]</scope>
</reference>
<protein>
    <recommendedName>
        <fullName evidence="10">Endoglucanase</fullName>
        <ecNumber evidence="10">3.2.1.4</ecNumber>
    </recommendedName>
</protein>
<keyword evidence="10" id="KW-0732">Signal</keyword>
<dbReference type="InterPro" id="IPR012341">
    <property type="entry name" value="6hp_glycosidase-like_sf"/>
</dbReference>
<name>A0A484MHW6_9ASTE</name>
<dbReference type="Gene3D" id="1.50.10.10">
    <property type="match status" value="1"/>
</dbReference>
<evidence type="ECO:0000313" key="12">
    <source>
        <dbReference type="EMBL" id="VFQ87576.1"/>
    </source>
</evidence>
<keyword evidence="3 8" id="KW-0378">Hydrolase</keyword>
<dbReference type="InterPro" id="IPR008928">
    <property type="entry name" value="6-hairpin_glycosidase_sf"/>
</dbReference>
<feature type="active site" evidence="8">
    <location>
        <position position="428"/>
    </location>
</feature>
<dbReference type="GO" id="GO:0008810">
    <property type="term" value="F:cellulase activity"/>
    <property type="evidence" value="ECO:0007669"/>
    <property type="project" value="UniProtKB-EC"/>
</dbReference>